<evidence type="ECO:0000256" key="4">
    <source>
        <dbReference type="ARBA" id="ARBA00022801"/>
    </source>
</evidence>
<evidence type="ECO:0000256" key="5">
    <source>
        <dbReference type="PIRSR" id="PIRSR601461-1"/>
    </source>
</evidence>
<proteinExistence type="inferred from homology"/>
<feature type="active site" evidence="5">
    <location>
        <position position="330"/>
    </location>
</feature>
<gene>
    <name evidence="8" type="ORF">PPACK8108_LOCUS23306</name>
</gene>
<feature type="signal peptide" evidence="6">
    <location>
        <begin position="1"/>
        <end position="23"/>
    </location>
</feature>
<evidence type="ECO:0000256" key="1">
    <source>
        <dbReference type="ARBA" id="ARBA00007447"/>
    </source>
</evidence>
<dbReference type="InterPro" id="IPR034164">
    <property type="entry name" value="Pepsin-like_dom"/>
</dbReference>
<evidence type="ECO:0000256" key="2">
    <source>
        <dbReference type="ARBA" id="ARBA00022670"/>
    </source>
</evidence>
<keyword evidence="2" id="KW-0645">Protease</keyword>
<dbReference type="InterPro" id="IPR033121">
    <property type="entry name" value="PEPTIDASE_A1"/>
</dbReference>
<feature type="domain" description="Peptidase A1" evidence="7">
    <location>
        <begin position="121"/>
        <end position="446"/>
    </location>
</feature>
<dbReference type="GO" id="GO:0004190">
    <property type="term" value="F:aspartic-type endopeptidase activity"/>
    <property type="evidence" value="ECO:0007669"/>
    <property type="project" value="UniProtKB-KW"/>
</dbReference>
<evidence type="ECO:0000259" key="7">
    <source>
        <dbReference type="PROSITE" id="PS51767"/>
    </source>
</evidence>
<evidence type="ECO:0000313" key="8">
    <source>
        <dbReference type="EMBL" id="CAH7688352.1"/>
    </source>
</evidence>
<comment type="caution">
    <text evidence="8">The sequence shown here is derived from an EMBL/GenBank/DDBJ whole genome shotgun (WGS) entry which is preliminary data.</text>
</comment>
<dbReference type="CDD" id="cd05471">
    <property type="entry name" value="pepsin_like"/>
    <property type="match status" value="1"/>
</dbReference>
<dbReference type="Proteomes" id="UP001153365">
    <property type="component" value="Unassembled WGS sequence"/>
</dbReference>
<evidence type="ECO:0000256" key="6">
    <source>
        <dbReference type="SAM" id="SignalP"/>
    </source>
</evidence>
<dbReference type="FunFam" id="2.40.70.10:FF:000115">
    <property type="entry name" value="Lysosomal aspartic protease"/>
    <property type="match status" value="1"/>
</dbReference>
<dbReference type="GO" id="GO:0006508">
    <property type="term" value="P:proteolysis"/>
    <property type="evidence" value="ECO:0007669"/>
    <property type="project" value="UniProtKB-KW"/>
</dbReference>
<evidence type="ECO:0000256" key="3">
    <source>
        <dbReference type="ARBA" id="ARBA00022750"/>
    </source>
</evidence>
<feature type="chain" id="PRO_5043325681" evidence="6">
    <location>
        <begin position="24"/>
        <end position="503"/>
    </location>
</feature>
<comment type="similarity">
    <text evidence="1">Belongs to the peptidase A1 family.</text>
</comment>
<keyword evidence="6" id="KW-0732">Signal</keyword>
<dbReference type="PRINTS" id="PR00792">
    <property type="entry name" value="PEPSIN"/>
</dbReference>
<dbReference type="PANTHER" id="PTHR47966:SF6">
    <property type="entry name" value="PEPTIDASE A1 DOMAIN-CONTAINING PROTEIN"/>
    <property type="match status" value="1"/>
</dbReference>
<protein>
    <submittedName>
        <fullName evidence="8">Aspartic peptidase domain-containing protein</fullName>
    </submittedName>
</protein>
<dbReference type="SUPFAM" id="SSF50630">
    <property type="entry name" value="Acid proteases"/>
    <property type="match status" value="1"/>
</dbReference>
<dbReference type="Pfam" id="PF00026">
    <property type="entry name" value="Asp"/>
    <property type="match status" value="1"/>
</dbReference>
<reference evidence="8" key="1">
    <citation type="submission" date="2022-06" db="EMBL/GenBank/DDBJ databases">
        <authorList>
            <consortium name="SYNGENTA / RWTH Aachen University"/>
        </authorList>
    </citation>
    <scope>NUCLEOTIDE SEQUENCE</scope>
</reference>
<dbReference type="PROSITE" id="PS51767">
    <property type="entry name" value="PEPTIDASE_A1"/>
    <property type="match status" value="1"/>
</dbReference>
<dbReference type="InterPro" id="IPR001461">
    <property type="entry name" value="Aspartic_peptidase_A1"/>
</dbReference>
<dbReference type="EMBL" id="CALTRL010005972">
    <property type="protein sequence ID" value="CAH7688352.1"/>
    <property type="molecule type" value="Genomic_DNA"/>
</dbReference>
<keyword evidence="4" id="KW-0378">Hydrolase</keyword>
<organism evidence="8 9">
    <name type="scientific">Phakopsora pachyrhizi</name>
    <name type="common">Asian soybean rust disease fungus</name>
    <dbReference type="NCBI Taxonomy" id="170000"/>
    <lineage>
        <taxon>Eukaryota</taxon>
        <taxon>Fungi</taxon>
        <taxon>Dikarya</taxon>
        <taxon>Basidiomycota</taxon>
        <taxon>Pucciniomycotina</taxon>
        <taxon>Pucciniomycetes</taxon>
        <taxon>Pucciniales</taxon>
        <taxon>Phakopsoraceae</taxon>
        <taxon>Phakopsora</taxon>
    </lineage>
</organism>
<dbReference type="Gene3D" id="2.40.70.10">
    <property type="entry name" value="Acid Proteases"/>
    <property type="match status" value="2"/>
</dbReference>
<dbReference type="AlphaFoldDB" id="A0AAV0BM29"/>
<keyword evidence="3" id="KW-0064">Aspartyl protease</keyword>
<dbReference type="PANTHER" id="PTHR47966">
    <property type="entry name" value="BETA-SITE APP-CLEAVING ENZYME, ISOFORM A-RELATED"/>
    <property type="match status" value="1"/>
</dbReference>
<name>A0AAV0BM29_PHAPC</name>
<accession>A0AAV0BM29</accession>
<dbReference type="InterPro" id="IPR021109">
    <property type="entry name" value="Peptidase_aspartic_dom_sf"/>
</dbReference>
<evidence type="ECO:0000313" key="9">
    <source>
        <dbReference type="Proteomes" id="UP001153365"/>
    </source>
</evidence>
<keyword evidence="9" id="KW-1185">Reference proteome</keyword>
<sequence>MLFGYKSMFILLVVPSKFALLHAFGKAEIPSETTQEILQENTSENVPELQTLEIPLDLVMPTYAFHTKEEDIETFGLWASQAGIKLNTRYGDVDGNTVSNSLKTRQTSHIELENAFSDAIYTGSIQIGTPPQKFNVMDTGSADLWVADNLCGKSQGCFSSTTKFASKSSSSYSNLTQPFKVQYGSGKVKGTLGKDSVTIGDLTVTGQTFGTCDLVENILRPGVDISGIMGLAWSGIATSASTPAWESLFLQGVLQEPVISFALTRLINGEPITVGKGGAMTIGGTSASHFQGKINYVPLTKNQTYWLIQLDDLKVNGKAVDVGHPEVAIDTGTSLIGGPSASLAKIFSAVPGSRLMSSGDFAGYWTVPCKNNVEISIRFGRVSYPIDPSDLNLGKVSAKENLCLTAFFTINKTKPGGSIPEWIFGATFLKNVYTVFRSSPPSVGFAQLSTKFSGPTRYKPTLVGTTTENAKKNDCPRLLNSLIIFYYSLTSLSILYFLNHWAL</sequence>
<feature type="active site" evidence="5">
    <location>
        <position position="138"/>
    </location>
</feature>